<organism evidence="1 2">
    <name type="scientific">Megalurothrips usitatus</name>
    <name type="common">bean blossom thrips</name>
    <dbReference type="NCBI Taxonomy" id="439358"/>
    <lineage>
        <taxon>Eukaryota</taxon>
        <taxon>Metazoa</taxon>
        <taxon>Ecdysozoa</taxon>
        <taxon>Arthropoda</taxon>
        <taxon>Hexapoda</taxon>
        <taxon>Insecta</taxon>
        <taxon>Pterygota</taxon>
        <taxon>Neoptera</taxon>
        <taxon>Paraneoptera</taxon>
        <taxon>Thysanoptera</taxon>
        <taxon>Terebrantia</taxon>
        <taxon>Thripoidea</taxon>
        <taxon>Thripidae</taxon>
        <taxon>Megalurothrips</taxon>
    </lineage>
</organism>
<gene>
    <name evidence="1" type="ORF">ONE63_000556</name>
</gene>
<dbReference type="EMBL" id="JAPTSV010000001">
    <property type="protein sequence ID" value="KAJ1531913.1"/>
    <property type="molecule type" value="Genomic_DNA"/>
</dbReference>
<name>A0AAV7Y2M1_9NEOP</name>
<dbReference type="AlphaFoldDB" id="A0AAV7Y2M1"/>
<sequence length="250" mass="27193">MRGDLLSNHCHIVLHIVVLAFQDDFSAQVKAVGEVGADLTALLKQQWSAKLAQQKKNLTSAQSSLSKKIPAQGAAALDGLNKVEAKIVANLTVFVKQQSEQASQIVKDYDSLLKARLFCQTSASTEEAAIHNIRNKSQSIVNSWVPELSQIHQDAHEVFESTVRQIANTTASKISDHLVADQTRVAVTEAGVQLLNILVQEQNDDTALLTNKQIGLFNDYLQKAETVLIKLLVAAKSKSSQSAPTKKSAE</sequence>
<comment type="caution">
    <text evidence="1">The sequence shown here is derived from an EMBL/GenBank/DDBJ whole genome shotgun (WGS) entry which is preliminary data.</text>
</comment>
<dbReference type="Proteomes" id="UP001075354">
    <property type="component" value="Chromosome 1"/>
</dbReference>
<proteinExistence type="predicted"/>
<protein>
    <submittedName>
        <fullName evidence="1">Uncharacterized protein</fullName>
    </submittedName>
</protein>
<evidence type="ECO:0000313" key="1">
    <source>
        <dbReference type="EMBL" id="KAJ1531913.1"/>
    </source>
</evidence>
<keyword evidence="2" id="KW-1185">Reference proteome</keyword>
<evidence type="ECO:0000313" key="2">
    <source>
        <dbReference type="Proteomes" id="UP001075354"/>
    </source>
</evidence>
<reference evidence="1" key="1">
    <citation type="submission" date="2022-12" db="EMBL/GenBank/DDBJ databases">
        <title>Chromosome-level genome assembly of the bean flower thrips Megalurothrips usitatus.</title>
        <authorList>
            <person name="Ma L."/>
            <person name="Liu Q."/>
            <person name="Li H."/>
            <person name="Cai W."/>
        </authorList>
    </citation>
    <scope>NUCLEOTIDE SEQUENCE</scope>
    <source>
        <strain evidence="1">Cailab_2022a</strain>
    </source>
</reference>
<accession>A0AAV7Y2M1</accession>